<protein>
    <submittedName>
        <fullName evidence="1">Uncharacterized protein</fullName>
    </submittedName>
</protein>
<accession>A0A026WYX1</accession>
<proteinExistence type="predicted"/>
<gene>
    <name evidence="1" type="ORF">X777_08434</name>
</gene>
<keyword evidence="2" id="KW-1185">Reference proteome</keyword>
<evidence type="ECO:0000313" key="1">
    <source>
        <dbReference type="EMBL" id="EZA61222.1"/>
    </source>
</evidence>
<dbReference type="AlphaFoldDB" id="A0A026WYX1"/>
<name>A0A026WYX1_OOCBI</name>
<dbReference type="EMBL" id="KK107063">
    <property type="protein sequence ID" value="EZA61222.1"/>
    <property type="molecule type" value="Genomic_DNA"/>
</dbReference>
<sequence>VFPKQGFARGKKGGVIVDYASSNGNRRTCYAGYRCELYITSLANSPASFM</sequence>
<reference evidence="1 2" key="1">
    <citation type="journal article" date="2014" name="Curr. Biol.">
        <title>The genome of the clonal raider ant Cerapachys biroi.</title>
        <authorList>
            <person name="Oxley P.R."/>
            <person name="Ji L."/>
            <person name="Fetter-Pruneda I."/>
            <person name="McKenzie S.K."/>
            <person name="Li C."/>
            <person name="Hu H."/>
            <person name="Zhang G."/>
            <person name="Kronauer D.J."/>
        </authorList>
    </citation>
    <scope>NUCLEOTIDE SEQUENCE [LARGE SCALE GENOMIC DNA]</scope>
</reference>
<organism evidence="1 2">
    <name type="scientific">Ooceraea biroi</name>
    <name type="common">Clonal raider ant</name>
    <name type="synonym">Cerapachys biroi</name>
    <dbReference type="NCBI Taxonomy" id="2015173"/>
    <lineage>
        <taxon>Eukaryota</taxon>
        <taxon>Metazoa</taxon>
        <taxon>Ecdysozoa</taxon>
        <taxon>Arthropoda</taxon>
        <taxon>Hexapoda</taxon>
        <taxon>Insecta</taxon>
        <taxon>Pterygota</taxon>
        <taxon>Neoptera</taxon>
        <taxon>Endopterygota</taxon>
        <taxon>Hymenoptera</taxon>
        <taxon>Apocrita</taxon>
        <taxon>Aculeata</taxon>
        <taxon>Formicoidea</taxon>
        <taxon>Formicidae</taxon>
        <taxon>Dorylinae</taxon>
        <taxon>Ooceraea</taxon>
    </lineage>
</organism>
<evidence type="ECO:0000313" key="2">
    <source>
        <dbReference type="Proteomes" id="UP000053097"/>
    </source>
</evidence>
<feature type="non-terminal residue" evidence="1">
    <location>
        <position position="1"/>
    </location>
</feature>
<dbReference type="Proteomes" id="UP000053097">
    <property type="component" value="Unassembled WGS sequence"/>
</dbReference>